<organism evidence="12 13">
    <name type="scientific">Chlamydomonas eustigma</name>
    <dbReference type="NCBI Taxonomy" id="1157962"/>
    <lineage>
        <taxon>Eukaryota</taxon>
        <taxon>Viridiplantae</taxon>
        <taxon>Chlorophyta</taxon>
        <taxon>core chlorophytes</taxon>
        <taxon>Chlorophyceae</taxon>
        <taxon>CS clade</taxon>
        <taxon>Chlamydomonadales</taxon>
        <taxon>Chlamydomonadaceae</taxon>
        <taxon>Chlamydomonas</taxon>
    </lineage>
</organism>
<evidence type="ECO:0000313" key="12">
    <source>
        <dbReference type="EMBL" id="GAX76307.1"/>
    </source>
</evidence>
<dbReference type="InterPro" id="IPR041385">
    <property type="entry name" value="SH3_12"/>
</dbReference>
<dbReference type="GO" id="GO:0003723">
    <property type="term" value="F:RNA binding"/>
    <property type="evidence" value="ECO:0007669"/>
    <property type="project" value="UniProtKB-KW"/>
</dbReference>
<dbReference type="PANTHER" id="PTHR12341">
    <property type="entry name" value="5'-&gt;3' EXORIBONUCLEASE"/>
    <property type="match status" value="1"/>
</dbReference>
<evidence type="ECO:0000259" key="8">
    <source>
        <dbReference type="Pfam" id="PF17846"/>
    </source>
</evidence>
<dbReference type="Gene3D" id="2.170.260.40">
    <property type="match status" value="1"/>
</dbReference>
<comment type="subcellular location">
    <subcellularLocation>
        <location evidence="5">Cytoplasm</location>
    </subcellularLocation>
</comment>
<dbReference type="Proteomes" id="UP000232323">
    <property type="component" value="Unassembled WGS sequence"/>
</dbReference>
<dbReference type="Gene3D" id="1.25.40.1050">
    <property type="match status" value="1"/>
</dbReference>
<feature type="domain" description="Xrn1 N-terminal" evidence="7">
    <location>
        <begin position="20"/>
        <end position="242"/>
    </location>
</feature>
<dbReference type="EC" id="3.1.13.-" evidence="5"/>
<feature type="domain" description="Xrn1 helical" evidence="8">
    <location>
        <begin position="534"/>
        <end position="722"/>
    </location>
</feature>
<evidence type="ECO:0000259" key="11">
    <source>
        <dbReference type="Pfam" id="PF18334"/>
    </source>
</evidence>
<evidence type="ECO:0000256" key="2">
    <source>
        <dbReference type="ARBA" id="ARBA00022801"/>
    </source>
</evidence>
<dbReference type="CDD" id="cd18673">
    <property type="entry name" value="PIN_XRN1-2-like"/>
    <property type="match status" value="1"/>
</dbReference>
<name>A0A250WZP1_9CHLO</name>
<proteinExistence type="inferred from homology"/>
<evidence type="ECO:0000256" key="1">
    <source>
        <dbReference type="ARBA" id="ARBA00022722"/>
    </source>
</evidence>
<gene>
    <name evidence="12" type="ORF">CEUSTIGMA_g3753.t1</name>
</gene>
<dbReference type="InterPro" id="IPR047008">
    <property type="entry name" value="XRN1_SH3_sf"/>
</dbReference>
<dbReference type="Pfam" id="PF18129">
    <property type="entry name" value="SH3_12"/>
    <property type="match status" value="1"/>
</dbReference>
<dbReference type="InterPro" id="IPR041106">
    <property type="entry name" value="XRN1_D2_D3"/>
</dbReference>
<dbReference type="Pfam" id="PF18334">
    <property type="entry name" value="XRN1_D2_D3"/>
    <property type="match status" value="1"/>
</dbReference>
<keyword evidence="1 5" id="KW-0540">Nuclease</keyword>
<dbReference type="InterPro" id="IPR040992">
    <property type="entry name" value="XRN1_D1"/>
</dbReference>
<dbReference type="GO" id="GO:0005634">
    <property type="term" value="C:nucleus"/>
    <property type="evidence" value="ECO:0007669"/>
    <property type="project" value="TreeGrafter"/>
</dbReference>
<feature type="region of interest" description="Disordered" evidence="6">
    <location>
        <begin position="1343"/>
        <end position="1366"/>
    </location>
</feature>
<dbReference type="GO" id="GO:0000956">
    <property type="term" value="P:nuclear-transcribed mRNA catabolic process"/>
    <property type="evidence" value="ECO:0007669"/>
    <property type="project" value="InterPro"/>
</dbReference>
<evidence type="ECO:0000313" key="13">
    <source>
        <dbReference type="Proteomes" id="UP000232323"/>
    </source>
</evidence>
<feature type="domain" description="Xrn1 helical" evidence="8">
    <location>
        <begin position="292"/>
        <end position="387"/>
    </location>
</feature>
<feature type="region of interest" description="Disordered" evidence="6">
    <location>
        <begin position="1470"/>
        <end position="1501"/>
    </location>
</feature>
<keyword evidence="5" id="KW-0963">Cytoplasm</keyword>
<dbReference type="InterPro" id="IPR004859">
    <property type="entry name" value="Xrn1_N"/>
</dbReference>
<sequence length="1515" mass="163903">MSTSRSEIEMASLIDVDSTGIPKFYRWLSERYPLLNMKITATEAAPDIDNLYLDMNGIIHNCTHANQREVKLTEDEMVLKVFGYLEKLVQVVKPKKLLFMAIDGVAPRAKMNQQRSRRFKAAEERLKVIEDMKKKGEEVPADPFDSNCITPGTGFMDRLGNHLRFFIHRKKAEDPLWQTPAIVFSGHDIPGEGEHKVMEYIRLEKKLPGYAANQRHCLYGLDADLIMLSLVTHEPHFCLLREVVSYTGGGRGQPSREALENPCAENFILFQIGLLREYWELEFSSLKTNFPVDIERIVDDFVLICMLIGNDFLPSLPTLDIAEGALNRLIDLYKELLPQLGGYLTHGGQLDCDRLEKLLGKLGELEQEVLQERAQDAAFMERKRAKRVGRGGEEVMTGYVPPAARAVAAAAAAAAASKPQPKVLLRRPTSHQVAAGPSGPGFGVLSVDAQEEDDLQGATAVVRPLDPAGGGSSTTLVSDAPAVDSEIAPASSTTLASNSGGEIMAGGVTESLAAEVDASAPPAPAPVATMMSKEARDLILAGEGGLELWKDRYYHEKLELPKGDLDAKRRVMQSYLEGLHWVLEYYYRGVASWNWYYPYHYAPMASDMVNLRELTIRFTYGKPFLPFEQLLGVLPAASAKLLPEPYQWLMTSDLSPIKEFYPLKFDVDMEGKRADWEGIVKVPFVDEVKLLKAAASIPETCLTEQERRRNKLGDILVFTSDAGSANTEYCKSTLPSFFCDVGTMPRSQLAKRPPPPPLTAGELGFQPVLVPGTTLGENNPAGVPTLKTLKVNCSMKSVGVNVLGMPSKKDSLILSLKDVRALLGGKVPPVSHIAPMLIGQRCFVNWPYLQEARIVSVSDMEGTVYLTGSSENQTKKWQSQEAAKWSGEGAQIAADALTKKGIDVGKVDLRVGVRVCRGFVRNMDGTIQRQYDPVSLEVPLQAITRQRPSTQRHSSDAGSAPDEDQPTQVELKEGLRVVFLGKQHYGCTATILPDLGEGMSKHGKVLKSGNRMFRVAVDDPGSAGEAAARISKRVAKESEPKYIHSGEAAKRVGASPRTLGRITGNVWVQDGEDRYDVGLAVKHGGKGMCVPGYCIPGEEMPGSTGQGGWFYSTAMISILQEYKSKHRWVWTGLDKDQGDNGSGGSTLRLASLLPDKSQEERRAAITELQKWTKGLPLARRPLVKSNVKLMTEDGIKLLQISMPAQSTHRMDLPSATNKAPATIEYENVPPALLLPPYTPSASSIKLSIQGGEFDLGDRVTSLGTGIPGFGLHGTVIGVFQDAVEVMFDNDFPGGTDLGGRVKGACGGFVPRDLLLNCSKPVQLLIAKCQVPVAVLSSTSKLKATQQRPSSSVTQPSLGTAASTPPGLVKAKSAASAAVASGTQPSSSTMSLPPQPSSLLLKLALKEAGRLREASFKGRANKAIEISQPHSNAADLSSLPLEHAAAAAAAAAAAPLPPPPGSHIMSLLKKQTAAPLPSSPGSHTMSLLKKQTAAPLPTSPGSHIMSLLAKKAETPA</sequence>
<dbReference type="PANTHER" id="PTHR12341:SF7">
    <property type="entry name" value="5'-3' EXORIBONUCLEASE 1"/>
    <property type="match status" value="1"/>
</dbReference>
<dbReference type="Pfam" id="PF18332">
    <property type="entry name" value="XRN1_D1"/>
    <property type="match status" value="1"/>
</dbReference>
<reference evidence="12 13" key="1">
    <citation type="submission" date="2017-08" db="EMBL/GenBank/DDBJ databases">
        <title>Acidophilic green algal genome provides insights into adaptation to an acidic environment.</title>
        <authorList>
            <person name="Hirooka S."/>
            <person name="Hirose Y."/>
            <person name="Kanesaki Y."/>
            <person name="Higuchi S."/>
            <person name="Fujiwara T."/>
            <person name="Onuma R."/>
            <person name="Era A."/>
            <person name="Ohbayashi R."/>
            <person name="Uzuka A."/>
            <person name="Nozaki H."/>
            <person name="Yoshikawa H."/>
            <person name="Miyagishima S.Y."/>
        </authorList>
    </citation>
    <scope>NUCLEOTIDE SEQUENCE [LARGE SCALE GENOMIC DNA]</scope>
    <source>
        <strain evidence="12 13">NIES-2499</strain>
    </source>
</reference>
<dbReference type="InterPro" id="IPR047007">
    <property type="entry name" value="XRN1_D1_sf"/>
</dbReference>
<dbReference type="EMBL" id="BEGY01000016">
    <property type="protein sequence ID" value="GAX76307.1"/>
    <property type="molecule type" value="Genomic_DNA"/>
</dbReference>
<dbReference type="PIRSF" id="PIRSF006743">
    <property type="entry name" value="Exonuclease_Xnr1"/>
    <property type="match status" value="1"/>
</dbReference>
<feature type="domain" description="5'-3' exoribonuclease 1 D1" evidence="10">
    <location>
        <begin position="769"/>
        <end position="943"/>
    </location>
</feature>
<feature type="domain" description="5'-3' exoribonuclease 1 SH3-like" evidence="9">
    <location>
        <begin position="1252"/>
        <end position="1316"/>
    </location>
</feature>
<dbReference type="InterPro" id="IPR016494">
    <property type="entry name" value="5_3_exoribonuclease_1"/>
</dbReference>
<feature type="region of interest" description="Disordered" evidence="6">
    <location>
        <begin position="943"/>
        <end position="967"/>
    </location>
</feature>
<dbReference type="STRING" id="1157962.A0A250WZP1"/>
<evidence type="ECO:0000256" key="4">
    <source>
        <dbReference type="ARBA" id="ARBA00038299"/>
    </source>
</evidence>
<dbReference type="Pfam" id="PF03159">
    <property type="entry name" value="XRN_N"/>
    <property type="match status" value="1"/>
</dbReference>
<comment type="caution">
    <text evidence="12">The sequence shown here is derived from an EMBL/GenBank/DDBJ whole genome shotgun (WGS) entry which is preliminary data.</text>
</comment>
<evidence type="ECO:0000256" key="3">
    <source>
        <dbReference type="ARBA" id="ARBA00022839"/>
    </source>
</evidence>
<dbReference type="InterPro" id="IPR027073">
    <property type="entry name" value="5_3_exoribonuclease"/>
</dbReference>
<evidence type="ECO:0000256" key="5">
    <source>
        <dbReference type="PIRNR" id="PIRNR006743"/>
    </source>
</evidence>
<evidence type="ECO:0000256" key="6">
    <source>
        <dbReference type="SAM" id="MobiDB-lite"/>
    </source>
</evidence>
<dbReference type="InterPro" id="IPR041412">
    <property type="entry name" value="Xrn1_helical"/>
</dbReference>
<feature type="domain" description="Exoribonuclease Xrn1 D2/D3" evidence="11">
    <location>
        <begin position="968"/>
        <end position="1175"/>
    </location>
</feature>
<dbReference type="OrthoDB" id="542656at2759"/>
<dbReference type="Pfam" id="PF17846">
    <property type="entry name" value="XRN_M"/>
    <property type="match status" value="2"/>
</dbReference>
<evidence type="ECO:0000259" key="10">
    <source>
        <dbReference type="Pfam" id="PF18332"/>
    </source>
</evidence>
<accession>A0A250WZP1</accession>
<dbReference type="GO" id="GO:0004534">
    <property type="term" value="F:5'-3' RNA exonuclease activity"/>
    <property type="evidence" value="ECO:0007669"/>
    <property type="project" value="TreeGrafter"/>
</dbReference>
<evidence type="ECO:0000259" key="9">
    <source>
        <dbReference type="Pfam" id="PF18129"/>
    </source>
</evidence>
<evidence type="ECO:0000259" key="7">
    <source>
        <dbReference type="Pfam" id="PF03159"/>
    </source>
</evidence>
<feature type="compositionally biased region" description="Polar residues" evidence="6">
    <location>
        <begin position="943"/>
        <end position="952"/>
    </location>
</feature>
<dbReference type="Gene3D" id="3.40.50.12390">
    <property type="match status" value="2"/>
</dbReference>
<keyword evidence="3 5" id="KW-0269">Exonuclease</keyword>
<dbReference type="Gene3D" id="2.30.30.750">
    <property type="match status" value="1"/>
</dbReference>
<comment type="similarity">
    <text evidence="4 5">Belongs to the 5'-3' exonuclease family.</text>
</comment>
<protein>
    <recommendedName>
        <fullName evidence="5">5'-3' exoribonuclease 1</fullName>
        <ecNumber evidence="5">3.1.13.-</ecNumber>
    </recommendedName>
</protein>
<feature type="compositionally biased region" description="Polar residues" evidence="6">
    <location>
        <begin position="1343"/>
        <end position="1362"/>
    </location>
</feature>
<keyword evidence="2 5" id="KW-0378">Hydrolase</keyword>
<keyword evidence="13" id="KW-1185">Reference proteome</keyword>
<dbReference type="GO" id="GO:0005737">
    <property type="term" value="C:cytoplasm"/>
    <property type="evidence" value="ECO:0007669"/>
    <property type="project" value="UniProtKB-SubCell"/>
</dbReference>
<keyword evidence="5" id="KW-0694">RNA-binding</keyword>